<protein>
    <recommendedName>
        <fullName evidence="9">Planctomycete cytochrome C</fullName>
    </recommendedName>
</protein>
<evidence type="ECO:0000259" key="2">
    <source>
        <dbReference type="Pfam" id="PF07626"/>
    </source>
</evidence>
<dbReference type="Proteomes" id="UP000316598">
    <property type="component" value="Unassembled WGS sequence"/>
</dbReference>
<dbReference type="Pfam" id="PF07637">
    <property type="entry name" value="PSD5"/>
    <property type="match status" value="1"/>
</dbReference>
<evidence type="ECO:0000259" key="6">
    <source>
        <dbReference type="Pfam" id="PF16841"/>
    </source>
</evidence>
<keyword evidence="8" id="KW-1185">Reference proteome</keyword>
<dbReference type="AlphaFoldDB" id="A0A5C5WHC5"/>
<evidence type="ECO:0000259" key="3">
    <source>
        <dbReference type="Pfam" id="PF07627"/>
    </source>
</evidence>
<dbReference type="Pfam" id="PF07627">
    <property type="entry name" value="PSCyt3"/>
    <property type="match status" value="1"/>
</dbReference>
<feature type="domain" description="Carbohydrate binding module xylan-binding" evidence="6">
    <location>
        <begin position="301"/>
        <end position="382"/>
    </location>
</feature>
<dbReference type="InterPro" id="IPR031768">
    <property type="entry name" value="CBM60_xylan-bd"/>
</dbReference>
<accession>A0A5C5WHC5</accession>
<evidence type="ECO:0000259" key="1">
    <source>
        <dbReference type="Pfam" id="PF07624"/>
    </source>
</evidence>
<dbReference type="InterPro" id="IPR013039">
    <property type="entry name" value="DUF1588"/>
</dbReference>
<dbReference type="Pfam" id="PF16841">
    <property type="entry name" value="CBM60"/>
    <property type="match status" value="1"/>
</dbReference>
<dbReference type="InterPro" id="IPR013036">
    <property type="entry name" value="DUF1587"/>
</dbReference>
<dbReference type="InterPro" id="IPR011478">
    <property type="entry name" value="DUF1585"/>
</dbReference>
<dbReference type="Pfam" id="PF07631">
    <property type="entry name" value="PSD4"/>
    <property type="match status" value="1"/>
</dbReference>
<reference evidence="7 8" key="1">
    <citation type="submission" date="2019-02" db="EMBL/GenBank/DDBJ databases">
        <title>Deep-cultivation of Planctomycetes and their phenomic and genomic characterization uncovers novel biology.</title>
        <authorList>
            <person name="Wiegand S."/>
            <person name="Jogler M."/>
            <person name="Boedeker C."/>
            <person name="Pinto D."/>
            <person name="Vollmers J."/>
            <person name="Rivas-Marin E."/>
            <person name="Kohn T."/>
            <person name="Peeters S.H."/>
            <person name="Heuer A."/>
            <person name="Rast P."/>
            <person name="Oberbeckmann S."/>
            <person name="Bunk B."/>
            <person name="Jeske O."/>
            <person name="Meyerdierks A."/>
            <person name="Storesund J.E."/>
            <person name="Kallscheuer N."/>
            <person name="Luecker S."/>
            <person name="Lage O.M."/>
            <person name="Pohl T."/>
            <person name="Merkel B.J."/>
            <person name="Hornburger P."/>
            <person name="Mueller R.-W."/>
            <person name="Bruemmer F."/>
            <person name="Labrenz M."/>
            <person name="Spormann A.M."/>
            <person name="Op Den Camp H."/>
            <person name="Overmann J."/>
            <person name="Amann R."/>
            <person name="Jetten M.S.M."/>
            <person name="Mascher T."/>
            <person name="Medema M.H."/>
            <person name="Devos D.P."/>
            <person name="Kaster A.-K."/>
            <person name="Ovreas L."/>
            <person name="Rohde M."/>
            <person name="Galperin M.Y."/>
            <person name="Jogler C."/>
        </authorList>
    </citation>
    <scope>NUCLEOTIDE SEQUENCE [LARGE SCALE GENOMIC DNA]</scope>
    <source>
        <strain evidence="7 8">Pla22</strain>
    </source>
</reference>
<feature type="domain" description="DUF1588" evidence="3">
    <location>
        <begin position="632"/>
        <end position="728"/>
    </location>
</feature>
<organism evidence="7 8">
    <name type="scientific">Rubripirellula amarantea</name>
    <dbReference type="NCBI Taxonomy" id="2527999"/>
    <lineage>
        <taxon>Bacteria</taxon>
        <taxon>Pseudomonadati</taxon>
        <taxon>Planctomycetota</taxon>
        <taxon>Planctomycetia</taxon>
        <taxon>Pirellulales</taxon>
        <taxon>Pirellulaceae</taxon>
        <taxon>Rubripirellula</taxon>
    </lineage>
</organism>
<evidence type="ECO:0000313" key="7">
    <source>
        <dbReference type="EMBL" id="TWT49501.1"/>
    </source>
</evidence>
<dbReference type="Gene3D" id="2.60.60.40">
    <property type="match status" value="1"/>
</dbReference>
<evidence type="ECO:0000313" key="8">
    <source>
        <dbReference type="Proteomes" id="UP000316598"/>
    </source>
</evidence>
<gene>
    <name evidence="7" type="ORF">Pla22_46980</name>
</gene>
<name>A0A5C5WHC5_9BACT</name>
<evidence type="ECO:0000259" key="4">
    <source>
        <dbReference type="Pfam" id="PF07631"/>
    </source>
</evidence>
<feature type="domain" description="DUF1592" evidence="4">
    <location>
        <begin position="487"/>
        <end position="614"/>
    </location>
</feature>
<feature type="domain" description="DUF1587" evidence="2">
    <location>
        <begin position="186"/>
        <end position="249"/>
    </location>
</feature>
<dbReference type="Pfam" id="PF07626">
    <property type="entry name" value="PSD3"/>
    <property type="match status" value="1"/>
</dbReference>
<proteinExistence type="predicted"/>
<feature type="domain" description="DUF1595" evidence="5">
    <location>
        <begin position="414"/>
        <end position="473"/>
    </location>
</feature>
<evidence type="ECO:0000259" key="5">
    <source>
        <dbReference type="Pfam" id="PF07637"/>
    </source>
</evidence>
<dbReference type="InterPro" id="IPR013043">
    <property type="entry name" value="DUF1595"/>
</dbReference>
<comment type="caution">
    <text evidence="7">The sequence shown here is derived from an EMBL/GenBank/DDBJ whole genome shotgun (WGS) entry which is preliminary data.</text>
</comment>
<dbReference type="EMBL" id="SJPI01000003">
    <property type="protein sequence ID" value="TWT49501.1"/>
    <property type="molecule type" value="Genomic_DNA"/>
</dbReference>
<sequence length="822" mass="92226">MHDGSLGKKCEPGKDSNLGGHATGFAMLLIGFLIVSRRDPLQSPFRRNINPTMQLSFDFLFRPTHRYFLWVCVCFFAWATNANADNASREAGYRDVLSPLLKTYCIDCHESGSDISLEDHASAGDLLKDRNLWVRALAQVQLGSMPPEDGEMMDAATRESMIKWLDELANAVDCVRNPNAGKVALRRLNRAEYQNTVRDLTGVNYKPASNFPGDDVGYGFDNIGDVLSLPPLLIEKYLDAAEYISGKAIYTPPPGEIYEIDKVPSDLIGGEKYTYRNGSLNMGSNGTVAMQTDLPFGGIYTLTLTASGDQGGSDPCRMKVQVGRKEKIIDVPNKEPKDYEVRMRLAKGTKKFEISFVNDYYKDGQDRNLRVHHLHLRGDEVTSSLVSPKQLPASHRKLIFVTPGSQRSDDQATASVVSRLASRAFRRPANRDEVNRLVKLAADVRADGGSYEEGIQVALQAILVSPHFLFKVEAPRGPDSSGKMPPISQYELATRISYFLWSSMPDDELLLLAHRGELRDRKKLLSKVARMIRDPRANRFVENFAGQWLQLRNLDSVNPDTRMYRMFDDEIRDLMRRETLTFFAGVMRENLPVTTLLDADFTYLNEQLARYYGISGVTGDNFRKVSLAGTPRGGLLTHASVLTVTSNPTRTSPVKRGKWILDNLLGTPPPPAPPNIPELEKSKLVGTLRERMEQHRDNPACAACHNMMDPLGFAMENFDAVGAWRTREGRDEIDASGKMPDGTEFSGVEDLRKLLSTTRRDQFVRCLTDKMMIYAIGRGTEYYDKCAVDKIMADVRAKDYRFAYLIVGIIESDPFQKQGFRE</sequence>
<dbReference type="Pfam" id="PF07624">
    <property type="entry name" value="PSD2"/>
    <property type="match status" value="1"/>
</dbReference>
<evidence type="ECO:0008006" key="9">
    <source>
        <dbReference type="Google" id="ProtNLM"/>
    </source>
</evidence>
<dbReference type="InterPro" id="IPR013042">
    <property type="entry name" value="DUF1592"/>
</dbReference>
<feature type="domain" description="DUF1585" evidence="1">
    <location>
        <begin position="741"/>
        <end position="815"/>
    </location>
</feature>